<evidence type="ECO:0000256" key="9">
    <source>
        <dbReference type="ARBA" id="ARBA00031586"/>
    </source>
</evidence>
<dbReference type="InterPro" id="IPR039428">
    <property type="entry name" value="NUOK/Mnh_C1-like"/>
</dbReference>
<evidence type="ECO:0000256" key="8">
    <source>
        <dbReference type="ARBA" id="ARBA00023136"/>
    </source>
</evidence>
<evidence type="ECO:0000256" key="11">
    <source>
        <dbReference type="SAM" id="Phobius"/>
    </source>
</evidence>
<keyword evidence="7" id="KW-0520">NAD</keyword>
<comment type="subcellular location">
    <subcellularLocation>
        <location evidence="1">Membrane</location>
        <topology evidence="1">Multi-pass membrane protein</topology>
    </subcellularLocation>
</comment>
<evidence type="ECO:0000313" key="12">
    <source>
        <dbReference type="EMBL" id="ALG35821.1"/>
    </source>
</evidence>
<evidence type="ECO:0000256" key="6">
    <source>
        <dbReference type="ARBA" id="ARBA00022989"/>
    </source>
</evidence>
<keyword evidence="8 11" id="KW-0472">Membrane</keyword>
<gene>
    <name evidence="12" type="primary">ND4L</name>
</gene>
<organism evidence="12">
    <name type="scientific">Parevania sp. SJW-2015</name>
    <dbReference type="NCBI Taxonomy" id="1725431"/>
    <lineage>
        <taxon>Eukaryota</taxon>
        <taxon>Metazoa</taxon>
        <taxon>Ecdysozoa</taxon>
        <taxon>Arthropoda</taxon>
        <taxon>Hexapoda</taxon>
        <taxon>Insecta</taxon>
        <taxon>Pterygota</taxon>
        <taxon>Neoptera</taxon>
        <taxon>Endopterygota</taxon>
        <taxon>Hymenoptera</taxon>
        <taxon>Apocrita</taxon>
        <taxon>Evanioidea</taxon>
        <taxon>Evaniidae</taxon>
        <taxon>Parevania</taxon>
    </lineage>
</organism>
<evidence type="ECO:0000256" key="5">
    <source>
        <dbReference type="ARBA" id="ARBA00022967"/>
    </source>
</evidence>
<dbReference type="AlphaFoldDB" id="A0A384R7E2"/>
<evidence type="ECO:0000256" key="4">
    <source>
        <dbReference type="ARBA" id="ARBA00022692"/>
    </source>
</evidence>
<keyword evidence="6 11" id="KW-1133">Transmembrane helix</keyword>
<feature type="transmembrane region" description="Helical" evidence="11">
    <location>
        <begin position="7"/>
        <end position="31"/>
    </location>
</feature>
<feature type="transmembrane region" description="Helical" evidence="11">
    <location>
        <begin position="51"/>
        <end position="78"/>
    </location>
</feature>
<dbReference type="EMBL" id="KR270645">
    <property type="protein sequence ID" value="ALG35821.1"/>
    <property type="molecule type" value="Genomic_DNA"/>
</dbReference>
<dbReference type="GO" id="GO:0008137">
    <property type="term" value="F:NADH dehydrogenase (ubiquinone) activity"/>
    <property type="evidence" value="ECO:0007669"/>
    <property type="project" value="UniProtKB-EC"/>
</dbReference>
<keyword evidence="5" id="KW-1278">Translocase</keyword>
<keyword evidence="12" id="KW-0496">Mitochondrion</keyword>
<evidence type="ECO:0000256" key="1">
    <source>
        <dbReference type="ARBA" id="ARBA00004141"/>
    </source>
</evidence>
<evidence type="ECO:0000256" key="7">
    <source>
        <dbReference type="ARBA" id="ARBA00023027"/>
    </source>
</evidence>
<protein>
    <recommendedName>
        <fullName evidence="3">NADH-ubiquinone oxidoreductase chain 4L</fullName>
    </recommendedName>
    <alternativeName>
        <fullName evidence="9">NADH dehydrogenase subunit 4L</fullName>
    </alternativeName>
</protein>
<sequence length="93" mass="10957">MKIFFLFIMVYLMMSLIFLLTQSFLMMLVSLEFLTLSILINLYWGLSLLNLSFYVIMYFLVFVVCEAVLGLSILVIVMRESGSDYILMKNLKW</sequence>
<accession>A0A384R7E2</accession>
<reference evidence="12" key="1">
    <citation type="submission" date="2015-04" db="EMBL/GenBank/DDBJ databases">
        <authorList>
            <person name="Syromyatnikov M.Y."/>
            <person name="Popov V.N."/>
        </authorList>
    </citation>
    <scope>NUCLEOTIDE SEQUENCE</scope>
</reference>
<name>A0A384R7E2_9HYME</name>
<keyword evidence="4 11" id="KW-0812">Transmembrane</keyword>
<proteinExistence type="inferred from homology"/>
<evidence type="ECO:0000256" key="2">
    <source>
        <dbReference type="ARBA" id="ARBA00010519"/>
    </source>
</evidence>
<comment type="catalytic activity">
    <reaction evidence="10">
        <text>a ubiquinone + NADH + 5 H(+)(in) = a ubiquinol + NAD(+) + 4 H(+)(out)</text>
        <dbReference type="Rhea" id="RHEA:29091"/>
        <dbReference type="Rhea" id="RHEA-COMP:9565"/>
        <dbReference type="Rhea" id="RHEA-COMP:9566"/>
        <dbReference type="ChEBI" id="CHEBI:15378"/>
        <dbReference type="ChEBI" id="CHEBI:16389"/>
        <dbReference type="ChEBI" id="CHEBI:17976"/>
        <dbReference type="ChEBI" id="CHEBI:57540"/>
        <dbReference type="ChEBI" id="CHEBI:57945"/>
        <dbReference type="EC" id="7.1.1.2"/>
    </reaction>
</comment>
<geneLocation type="mitochondrion" evidence="12"/>
<dbReference type="Gene3D" id="1.10.287.3510">
    <property type="match status" value="1"/>
</dbReference>
<dbReference type="GO" id="GO:0016020">
    <property type="term" value="C:membrane"/>
    <property type="evidence" value="ECO:0007669"/>
    <property type="project" value="UniProtKB-SubCell"/>
</dbReference>
<dbReference type="Pfam" id="PF00420">
    <property type="entry name" value="Oxidored_q2"/>
    <property type="match status" value="1"/>
</dbReference>
<evidence type="ECO:0000256" key="10">
    <source>
        <dbReference type="ARBA" id="ARBA00049551"/>
    </source>
</evidence>
<evidence type="ECO:0000256" key="3">
    <source>
        <dbReference type="ARBA" id="ARBA00016612"/>
    </source>
</evidence>
<comment type="similarity">
    <text evidence="2">Belongs to the complex I subunit 4L family.</text>
</comment>